<feature type="domain" description="VWFD" evidence="4">
    <location>
        <begin position="1"/>
        <end position="166"/>
    </location>
</feature>
<protein>
    <recommendedName>
        <fullName evidence="4">VWFD domain-containing protein</fullName>
    </recommendedName>
</protein>
<comment type="caution">
    <text evidence="5">The sequence shown here is derived from an EMBL/GenBank/DDBJ whole genome shotgun (WGS) entry which is preliminary data.</text>
</comment>
<accession>A0AAD9JSJ3</accession>
<keyword evidence="6" id="KW-1185">Reference proteome</keyword>
<dbReference type="CDD" id="cd19941">
    <property type="entry name" value="TIL"/>
    <property type="match status" value="1"/>
</dbReference>
<dbReference type="AlphaFoldDB" id="A0AAD9JSJ3"/>
<name>A0AAD9JSJ3_RIDPI</name>
<gene>
    <name evidence="5" type="ORF">NP493_1815g00003</name>
</gene>
<evidence type="ECO:0000256" key="3">
    <source>
        <dbReference type="SAM" id="MobiDB-lite"/>
    </source>
</evidence>
<dbReference type="Proteomes" id="UP001209878">
    <property type="component" value="Unassembled WGS sequence"/>
</dbReference>
<dbReference type="PANTHER" id="PTHR11339">
    <property type="entry name" value="EXTRACELLULAR MATRIX GLYCOPROTEIN RELATED"/>
    <property type="match status" value="1"/>
</dbReference>
<dbReference type="InterPro" id="IPR001846">
    <property type="entry name" value="VWF_type-D"/>
</dbReference>
<dbReference type="PROSITE" id="PS51233">
    <property type="entry name" value="VWFD"/>
    <property type="match status" value="1"/>
</dbReference>
<organism evidence="5 6">
    <name type="scientific">Ridgeia piscesae</name>
    <name type="common">Tubeworm</name>
    <dbReference type="NCBI Taxonomy" id="27915"/>
    <lineage>
        <taxon>Eukaryota</taxon>
        <taxon>Metazoa</taxon>
        <taxon>Spiralia</taxon>
        <taxon>Lophotrochozoa</taxon>
        <taxon>Annelida</taxon>
        <taxon>Polychaeta</taxon>
        <taxon>Sedentaria</taxon>
        <taxon>Canalipalpata</taxon>
        <taxon>Sabellida</taxon>
        <taxon>Siboglinidae</taxon>
        <taxon>Ridgeia</taxon>
    </lineage>
</organism>
<evidence type="ECO:0000256" key="1">
    <source>
        <dbReference type="ARBA" id="ARBA00023157"/>
    </source>
</evidence>
<dbReference type="Pfam" id="PF00094">
    <property type="entry name" value="VWD"/>
    <property type="match status" value="1"/>
</dbReference>
<feature type="region of interest" description="Disordered" evidence="3">
    <location>
        <begin position="328"/>
        <end position="489"/>
    </location>
</feature>
<dbReference type="InterPro" id="IPR050780">
    <property type="entry name" value="Mucin_vWF_Thrombospondin_sf"/>
</dbReference>
<sequence>MGTGEFIMSERSRLCQKLPDFQLIGHHQSYHNPDVSYLMWIELRVFLPGKVITTVKIGKALQIWVNGSQFYAGKAMPHGIHFINTLNGVVETTFGVVVQFNGIHEGTIWIPPSYNYCVEGLCGNADYNRRNDWVNQRGIDCGSLSRHKKYWCVGNSWHFGVAGHKQTVDREKLSCSTSDSWKFGSLCYCGALRKMNGPFSKCLQRKPTVGENSYTSCMFDTCANKKDAKLAKKLACENVEAFAKDCGNLVHPNWRYITGCLCPGELVWTTCGRNCTRTCQEPSPVCPSVCVAKCQCPRSRPFQQGHSCLDMFMCTAYHFWEPRTTTTATTSEPITTPYLTTDPTTPEPTTITEQITTESYTITPESTTTTTNPTTPTEPETTTEATITATERTSTMEPTTTATDTTATTIEPSSTAEPTTAIEPTTTATETTAAATEQPPTTTAERPTTIEPATTTEPQITTEQSATTESTATNETTTNTAEPITTTES</sequence>
<evidence type="ECO:0000313" key="5">
    <source>
        <dbReference type="EMBL" id="KAK2158192.1"/>
    </source>
</evidence>
<dbReference type="EMBL" id="JAODUO010001814">
    <property type="protein sequence ID" value="KAK2158192.1"/>
    <property type="molecule type" value="Genomic_DNA"/>
</dbReference>
<evidence type="ECO:0000259" key="4">
    <source>
        <dbReference type="PROSITE" id="PS51233"/>
    </source>
</evidence>
<proteinExistence type="predicted"/>
<evidence type="ECO:0000256" key="2">
    <source>
        <dbReference type="ARBA" id="ARBA00023180"/>
    </source>
</evidence>
<keyword evidence="1" id="KW-1015">Disulfide bond</keyword>
<keyword evidence="2" id="KW-0325">Glycoprotein</keyword>
<reference evidence="5" key="1">
    <citation type="journal article" date="2023" name="Mol. Biol. Evol.">
        <title>Third-Generation Sequencing Reveals the Adaptive Role of the Epigenome in Three Deep-Sea Polychaetes.</title>
        <authorList>
            <person name="Perez M."/>
            <person name="Aroh O."/>
            <person name="Sun Y."/>
            <person name="Lan Y."/>
            <person name="Juniper S.K."/>
            <person name="Young C.R."/>
            <person name="Angers B."/>
            <person name="Qian P.Y."/>
        </authorList>
    </citation>
    <scope>NUCLEOTIDE SEQUENCE</scope>
    <source>
        <strain evidence="5">R07B-5</strain>
    </source>
</reference>
<dbReference type="InterPro" id="IPR036084">
    <property type="entry name" value="Ser_inhib-like_sf"/>
</dbReference>
<evidence type="ECO:0000313" key="6">
    <source>
        <dbReference type="Proteomes" id="UP001209878"/>
    </source>
</evidence>
<dbReference type="SUPFAM" id="SSF57567">
    <property type="entry name" value="Serine protease inhibitors"/>
    <property type="match status" value="1"/>
</dbReference>